<dbReference type="AlphaFoldDB" id="A0A8S9Z302"/>
<dbReference type="OrthoDB" id="10352090at2759"/>
<keyword evidence="2" id="KW-1185">Reference proteome</keyword>
<organism evidence="1 2">
    <name type="scientific">Paragonimus skrjabini miyazakii</name>
    <dbReference type="NCBI Taxonomy" id="59628"/>
    <lineage>
        <taxon>Eukaryota</taxon>
        <taxon>Metazoa</taxon>
        <taxon>Spiralia</taxon>
        <taxon>Lophotrochozoa</taxon>
        <taxon>Platyhelminthes</taxon>
        <taxon>Trematoda</taxon>
        <taxon>Digenea</taxon>
        <taxon>Plagiorchiida</taxon>
        <taxon>Troglotremata</taxon>
        <taxon>Troglotrematidae</taxon>
        <taxon>Paragonimus</taxon>
    </lineage>
</organism>
<gene>
    <name evidence="1" type="ORF">EG68_05563</name>
</gene>
<comment type="caution">
    <text evidence="1">The sequence shown here is derived from an EMBL/GenBank/DDBJ whole genome shotgun (WGS) entry which is preliminary data.</text>
</comment>
<evidence type="ECO:0000313" key="1">
    <source>
        <dbReference type="EMBL" id="KAF7257517.1"/>
    </source>
</evidence>
<sequence>MSYRVDSFSCCCVQQFLQQEICALSLLAYPDQPKQYAMLWMRFEQTVIDQLIAKRNPSEVFLIEPLLRHLVNKVQFTLSRIKENPAYVLTVDECLKINVGEQIDASDICGRVTKLIIFPKIQAKLKLPSESFRCDDEEDIVVDNPSTRAIIKIGKTTPYWRDGVQFATPVIVASALNRDETRYVYNVRWIRKDKYTGMLMRSMGVYRKI</sequence>
<protein>
    <submittedName>
        <fullName evidence="1">Uncharacterized protein</fullName>
    </submittedName>
</protein>
<dbReference type="Proteomes" id="UP000822476">
    <property type="component" value="Unassembled WGS sequence"/>
</dbReference>
<dbReference type="EMBL" id="JTDE01002330">
    <property type="protein sequence ID" value="KAF7257517.1"/>
    <property type="molecule type" value="Genomic_DNA"/>
</dbReference>
<proteinExistence type="predicted"/>
<evidence type="ECO:0000313" key="2">
    <source>
        <dbReference type="Proteomes" id="UP000822476"/>
    </source>
</evidence>
<accession>A0A8S9Z302</accession>
<reference evidence="1" key="1">
    <citation type="submission" date="2019-07" db="EMBL/GenBank/DDBJ databases">
        <title>Annotation for the trematode Paragonimus miyazaki's.</title>
        <authorList>
            <person name="Choi Y.-J."/>
        </authorList>
    </citation>
    <scope>NUCLEOTIDE SEQUENCE</scope>
    <source>
        <strain evidence="1">Japan</strain>
    </source>
</reference>
<name>A0A8S9Z302_9TREM</name>